<evidence type="ECO:0000256" key="2">
    <source>
        <dbReference type="SAM" id="Phobius"/>
    </source>
</evidence>
<dbReference type="InterPro" id="IPR018247">
    <property type="entry name" value="EF_Hand_1_Ca_BS"/>
</dbReference>
<feature type="compositionally biased region" description="Acidic residues" evidence="1">
    <location>
        <begin position="130"/>
        <end position="140"/>
    </location>
</feature>
<sequence>MRDSGRARGPSSRRVNDFATRFLPSSMTRVSREAFRDCFDGLAPEDRTAFVEAVYDARGWETVRVDGDLWVTPPGADESRRVAGRGVDDADADDTVDAADLRQMVRYAVERETRERLFRQFFDCEPSDLAGDDPEPESSDDASARPTTATSADDTSPSSTAGATAAPPPTGGHRRDGTRHRSTATGAGDRRTDDTTRTPTDEARRERATEGDTVDGGAPTGPSRESTTGDDDTSIPTARWIAVGLVAVIVVGGVVAAVGPGLTSSGADGDDAARGSNGAASPDVMEREGLPIAPGVRRVEAAEGSLPPGIDSTGVTDASALADAHEAALTDQSYRLRITHREFVDGELRGVTHERAVVESPRRYRSQVRTLGAIRHESGVVAPVSTYANGTSEYVRRSGSDEPHERIEIRSRTGTGDIVDRTERAVRWYLSVNDSRIVGVGEGTTVRIAIRGDPWPASRNVTGWALVDEDGVVRELHREYTPTSAPNVRVEITIRIVPGPVTVTRPAWVDAAAAEEEANESDMREPSTPALAAPVDRFAGGRA</sequence>
<organism evidence="3 4">
    <name type="scientific">Haloplanus aerogenes</name>
    <dbReference type="NCBI Taxonomy" id="660522"/>
    <lineage>
        <taxon>Archaea</taxon>
        <taxon>Methanobacteriati</taxon>
        <taxon>Methanobacteriota</taxon>
        <taxon>Stenosarchaea group</taxon>
        <taxon>Halobacteria</taxon>
        <taxon>Halobacteriales</taxon>
        <taxon>Haloferacaceae</taxon>
        <taxon>Haloplanus</taxon>
    </lineage>
</organism>
<dbReference type="Proteomes" id="UP000277326">
    <property type="component" value="Unassembled WGS sequence"/>
</dbReference>
<dbReference type="AlphaFoldDB" id="A0A3M0DPN9"/>
<feature type="transmembrane region" description="Helical" evidence="2">
    <location>
        <begin position="240"/>
        <end position="262"/>
    </location>
</feature>
<keyword evidence="2" id="KW-0812">Transmembrane</keyword>
<evidence type="ECO:0000313" key="4">
    <source>
        <dbReference type="Proteomes" id="UP000277326"/>
    </source>
</evidence>
<feature type="compositionally biased region" description="Low complexity" evidence="1">
    <location>
        <begin position="144"/>
        <end position="165"/>
    </location>
</feature>
<feature type="region of interest" description="Disordered" evidence="1">
    <location>
        <begin position="125"/>
        <end position="233"/>
    </location>
</feature>
<reference evidence="3 4" key="1">
    <citation type="journal article" date="2015" name="Stand. Genomic Sci.">
        <title>Genomic Encyclopedia of Bacterial and Archaeal Type Strains, Phase III: the genomes of soil and plant-associated and newly described type strains.</title>
        <authorList>
            <person name="Whitman W.B."/>
            <person name="Woyke T."/>
            <person name="Klenk H.P."/>
            <person name="Zhou Y."/>
            <person name="Lilburn T.G."/>
            <person name="Beck B.J."/>
            <person name="De Vos P."/>
            <person name="Vandamme P."/>
            <person name="Eisen J.A."/>
            <person name="Garrity G."/>
            <person name="Hugenholtz P."/>
            <person name="Kyrpides N.C."/>
        </authorList>
    </citation>
    <scope>NUCLEOTIDE SEQUENCE [LARGE SCALE GENOMIC DNA]</scope>
    <source>
        <strain evidence="3 4">CGMCC 1.10124</strain>
    </source>
</reference>
<comment type="caution">
    <text evidence="3">The sequence shown here is derived from an EMBL/GenBank/DDBJ whole genome shotgun (WGS) entry which is preliminary data.</text>
</comment>
<feature type="compositionally biased region" description="Basic and acidic residues" evidence="1">
    <location>
        <begin position="188"/>
        <end position="210"/>
    </location>
</feature>
<name>A0A3M0DPN9_9EURY</name>
<evidence type="ECO:0000256" key="1">
    <source>
        <dbReference type="SAM" id="MobiDB-lite"/>
    </source>
</evidence>
<accession>A0A3M0DPN9</accession>
<gene>
    <name evidence="3" type="ORF">ATH50_1001</name>
</gene>
<feature type="region of interest" description="Disordered" evidence="1">
    <location>
        <begin position="263"/>
        <end position="291"/>
    </location>
</feature>
<keyword evidence="2" id="KW-1133">Transmembrane helix</keyword>
<feature type="region of interest" description="Disordered" evidence="1">
    <location>
        <begin position="514"/>
        <end position="543"/>
    </location>
</feature>
<evidence type="ECO:0000313" key="3">
    <source>
        <dbReference type="EMBL" id="RMB23771.1"/>
    </source>
</evidence>
<dbReference type="EMBL" id="REFS01000002">
    <property type="protein sequence ID" value="RMB23771.1"/>
    <property type="molecule type" value="Genomic_DNA"/>
</dbReference>
<dbReference type="PROSITE" id="PS00018">
    <property type="entry name" value="EF_HAND_1"/>
    <property type="match status" value="1"/>
</dbReference>
<proteinExistence type="predicted"/>
<protein>
    <submittedName>
        <fullName evidence="3">Uncharacterized protein</fullName>
    </submittedName>
</protein>
<keyword evidence="2" id="KW-0472">Membrane</keyword>